<dbReference type="AlphaFoldDB" id="A0A6A6NSU5"/>
<proteinExistence type="predicted"/>
<dbReference type="CDD" id="cd14728">
    <property type="entry name" value="Ere-like"/>
    <property type="match status" value="1"/>
</dbReference>
<dbReference type="OrthoDB" id="413649at2759"/>
<reference evidence="1" key="1">
    <citation type="journal article" date="2020" name="Stud. Mycol.">
        <title>101 Dothideomycetes genomes: a test case for predicting lifestyles and emergence of pathogens.</title>
        <authorList>
            <person name="Haridas S."/>
            <person name="Albert R."/>
            <person name="Binder M."/>
            <person name="Bloem J."/>
            <person name="Labutti K."/>
            <person name="Salamov A."/>
            <person name="Andreopoulos B."/>
            <person name="Baker S."/>
            <person name="Barry K."/>
            <person name="Bills G."/>
            <person name="Bluhm B."/>
            <person name="Cannon C."/>
            <person name="Castanera R."/>
            <person name="Culley D."/>
            <person name="Daum C."/>
            <person name="Ezra D."/>
            <person name="Gonzalez J."/>
            <person name="Henrissat B."/>
            <person name="Kuo A."/>
            <person name="Liang C."/>
            <person name="Lipzen A."/>
            <person name="Lutzoni F."/>
            <person name="Magnuson J."/>
            <person name="Mondo S."/>
            <person name="Nolan M."/>
            <person name="Ohm R."/>
            <person name="Pangilinan J."/>
            <person name="Park H.-J."/>
            <person name="Ramirez L."/>
            <person name="Alfaro M."/>
            <person name="Sun H."/>
            <person name="Tritt A."/>
            <person name="Yoshinaga Y."/>
            <person name="Zwiers L.-H."/>
            <person name="Turgeon B."/>
            <person name="Goodwin S."/>
            <person name="Spatafora J."/>
            <person name="Crous P."/>
            <person name="Grigoriev I."/>
        </authorList>
    </citation>
    <scope>NUCLEOTIDE SEQUENCE</scope>
    <source>
        <strain evidence="1">ATCC 16933</strain>
    </source>
</reference>
<dbReference type="Pfam" id="PF05139">
    <property type="entry name" value="Erythro_esteras"/>
    <property type="match status" value="1"/>
</dbReference>
<dbReference type="PIRSF" id="PIRSF036794">
    <property type="entry name" value="UCP_erythr_ester"/>
    <property type="match status" value="1"/>
</dbReference>
<name>A0A6A6NSU5_9PEZI</name>
<dbReference type="PANTHER" id="PTHR31299">
    <property type="entry name" value="ESTERASE, PUTATIVE (AFU_ORTHOLOGUE AFUA_1G05850)-RELATED"/>
    <property type="match status" value="1"/>
</dbReference>
<dbReference type="EMBL" id="MU001689">
    <property type="protein sequence ID" value="KAF2454865.1"/>
    <property type="molecule type" value="Genomic_DNA"/>
</dbReference>
<organism evidence="1 2">
    <name type="scientific">Lineolata rhizophorae</name>
    <dbReference type="NCBI Taxonomy" id="578093"/>
    <lineage>
        <taxon>Eukaryota</taxon>
        <taxon>Fungi</taxon>
        <taxon>Dikarya</taxon>
        <taxon>Ascomycota</taxon>
        <taxon>Pezizomycotina</taxon>
        <taxon>Dothideomycetes</taxon>
        <taxon>Dothideomycetes incertae sedis</taxon>
        <taxon>Lineolatales</taxon>
        <taxon>Lineolataceae</taxon>
        <taxon>Lineolata</taxon>
    </lineage>
</organism>
<evidence type="ECO:0000313" key="1">
    <source>
        <dbReference type="EMBL" id="KAF2454865.1"/>
    </source>
</evidence>
<sequence>MVQVLSEAVRNAAEPLPEIESDKFGTFFDRFGDSRVVLIGDASHGTSEFYRARAAITQRLIKEHGFDTVAIEGDWPDARQVDRWVRRHRPTSIPESGVFKHFPQWMWRNREVQSFIDWLEEHNSGLAPDERVRFCGMDLYSMGASILAVIEYLSKVDPDSAAVARKRYGCLEPWLENPQRYGRVALNKGYAPCEAGVVRMLRDMLSQRLQWASRDEEGGESFLDAEMNARLVRDSERYYRAMYYADAESWNLRDSHFFETVARVLKAKPRSKAVVWAHNSHVGDARATGMRDRGELNVGQLCREHFGPEEVSIIGCGTHEGTVAAADEWDMPERIMKVNPSLSSSYERVMHDTGIPSFLLDLRKGHQSEDVRQALSGPLLERFIGVIYWPATERGSHYTGAVLPKQFDGFVWFDKTQAVSAFETAQPKEAAARAETYPFGL</sequence>
<dbReference type="Proteomes" id="UP000799766">
    <property type="component" value="Unassembled WGS sequence"/>
</dbReference>
<dbReference type="Gene3D" id="3.30.1870.10">
    <property type="entry name" value="EreA-like, domain 2"/>
    <property type="match status" value="1"/>
</dbReference>
<protein>
    <submittedName>
        <fullName evidence="1">Putative erythromycin esterase</fullName>
    </submittedName>
</protein>
<dbReference type="InterPro" id="IPR052036">
    <property type="entry name" value="Hydrolase/PRTase-associated"/>
</dbReference>
<dbReference type="InterPro" id="IPR007815">
    <property type="entry name" value="Emycin_Estase"/>
</dbReference>
<evidence type="ECO:0000313" key="2">
    <source>
        <dbReference type="Proteomes" id="UP000799766"/>
    </source>
</evidence>
<keyword evidence="2" id="KW-1185">Reference proteome</keyword>
<dbReference type="InterPro" id="IPR014622">
    <property type="entry name" value="UCP036794_erythomycin"/>
</dbReference>
<dbReference type="GO" id="GO:0046677">
    <property type="term" value="P:response to antibiotic"/>
    <property type="evidence" value="ECO:0007669"/>
    <property type="project" value="InterPro"/>
</dbReference>
<gene>
    <name evidence="1" type="ORF">BDY21DRAFT_387314</name>
</gene>
<dbReference type="PANTHER" id="PTHR31299:SF0">
    <property type="entry name" value="ESTERASE, PUTATIVE (AFU_ORTHOLOGUE AFUA_1G05850)-RELATED"/>
    <property type="match status" value="1"/>
</dbReference>
<accession>A0A6A6NSU5</accession>
<dbReference type="Gene3D" id="3.40.1660.10">
    <property type="entry name" value="EreA-like (biosynthetic domain)"/>
    <property type="match status" value="1"/>
</dbReference>
<dbReference type="SUPFAM" id="SSF159501">
    <property type="entry name" value="EreA/ChaN-like"/>
    <property type="match status" value="1"/>
</dbReference>